<dbReference type="OrthoDB" id="5564877at2759"/>
<reference evidence="2" key="1">
    <citation type="submission" date="2022-07" db="EMBL/GenBank/DDBJ databases">
        <title>Phylogenomic reconstructions and comparative analyses of Kickxellomycotina fungi.</title>
        <authorList>
            <person name="Reynolds N.K."/>
            <person name="Stajich J.E."/>
            <person name="Barry K."/>
            <person name="Grigoriev I.V."/>
            <person name="Crous P."/>
            <person name="Smith M.E."/>
        </authorList>
    </citation>
    <scope>NUCLEOTIDE SEQUENCE</scope>
    <source>
        <strain evidence="2">NRRL 3115</strain>
    </source>
</reference>
<dbReference type="AlphaFoldDB" id="A0A9W8G1G9"/>
<feature type="domain" description="DinB-like" evidence="1">
    <location>
        <begin position="23"/>
        <end position="148"/>
    </location>
</feature>
<dbReference type="InterPro" id="IPR024775">
    <property type="entry name" value="DinB-like"/>
</dbReference>
<sequence>MDHQLATPKELLTSSTSYLLHLRDTLALVPDATYTRISTALPGSTIGKHVRHVLDHFMLLLASSGRVNYSLRERNEDTQSSVASGQAAILRTVERIRSVLEDGCSVNVESPVCIEDTLPGGNDRAFVSTLGRELWFCTHHMIHHNAVIACLMFEFGLQPPKEFAYAPSTIKRSQ</sequence>
<evidence type="ECO:0000313" key="3">
    <source>
        <dbReference type="Proteomes" id="UP001151518"/>
    </source>
</evidence>
<proteinExistence type="predicted"/>
<dbReference type="EMBL" id="JANBTW010000126">
    <property type="protein sequence ID" value="KAJ2670369.1"/>
    <property type="molecule type" value="Genomic_DNA"/>
</dbReference>
<name>A0A9W8G1G9_9FUNG</name>
<dbReference type="PANTHER" id="PTHR39473:SF1">
    <property type="entry name" value="DINB-LIKE DOMAIN-CONTAINING PROTEIN"/>
    <property type="match status" value="1"/>
</dbReference>
<evidence type="ECO:0000259" key="1">
    <source>
        <dbReference type="Pfam" id="PF12867"/>
    </source>
</evidence>
<dbReference type="Proteomes" id="UP001151518">
    <property type="component" value="Unassembled WGS sequence"/>
</dbReference>
<evidence type="ECO:0000313" key="2">
    <source>
        <dbReference type="EMBL" id="KAJ2670369.1"/>
    </source>
</evidence>
<dbReference type="PANTHER" id="PTHR39473">
    <property type="match status" value="1"/>
</dbReference>
<dbReference type="InterPro" id="IPR034660">
    <property type="entry name" value="DinB/YfiT-like"/>
</dbReference>
<protein>
    <recommendedName>
        <fullName evidence="1">DinB-like domain-containing protein</fullName>
    </recommendedName>
</protein>
<dbReference type="SUPFAM" id="SSF109854">
    <property type="entry name" value="DinB/YfiT-like putative metalloenzymes"/>
    <property type="match status" value="1"/>
</dbReference>
<organism evidence="2 3">
    <name type="scientific">Coemansia spiralis</name>
    <dbReference type="NCBI Taxonomy" id="417178"/>
    <lineage>
        <taxon>Eukaryota</taxon>
        <taxon>Fungi</taxon>
        <taxon>Fungi incertae sedis</taxon>
        <taxon>Zoopagomycota</taxon>
        <taxon>Kickxellomycotina</taxon>
        <taxon>Kickxellomycetes</taxon>
        <taxon>Kickxellales</taxon>
        <taxon>Kickxellaceae</taxon>
        <taxon>Coemansia</taxon>
    </lineage>
</organism>
<accession>A0A9W8G1G9</accession>
<gene>
    <name evidence="2" type="ORF">GGI25_005867</name>
</gene>
<dbReference type="Pfam" id="PF12867">
    <property type="entry name" value="DinB_2"/>
    <property type="match status" value="1"/>
</dbReference>
<comment type="caution">
    <text evidence="2">The sequence shown here is derived from an EMBL/GenBank/DDBJ whole genome shotgun (WGS) entry which is preliminary data.</text>
</comment>